<proteinExistence type="predicted"/>
<reference evidence="2" key="1">
    <citation type="submission" date="2022-04" db="EMBL/GenBank/DDBJ databases">
        <title>Carnegiea gigantea Genome sequencing and assembly v2.</title>
        <authorList>
            <person name="Copetti D."/>
            <person name="Sanderson M.J."/>
            <person name="Burquez A."/>
            <person name="Wojciechowski M.F."/>
        </authorList>
    </citation>
    <scope>NUCLEOTIDE SEQUENCE</scope>
    <source>
        <strain evidence="2">SGP5-SGP5p</strain>
        <tissue evidence="2">Aerial part</tissue>
    </source>
</reference>
<evidence type="ECO:0000313" key="2">
    <source>
        <dbReference type="EMBL" id="KAJ8427281.1"/>
    </source>
</evidence>
<feature type="region of interest" description="Disordered" evidence="1">
    <location>
        <begin position="168"/>
        <end position="189"/>
    </location>
</feature>
<evidence type="ECO:0000256" key="1">
    <source>
        <dbReference type="SAM" id="MobiDB-lite"/>
    </source>
</evidence>
<name>A0A9Q1JN14_9CARY</name>
<accession>A0A9Q1JN14</accession>
<dbReference type="AlphaFoldDB" id="A0A9Q1JN14"/>
<feature type="region of interest" description="Disordered" evidence="1">
    <location>
        <begin position="1"/>
        <end position="22"/>
    </location>
</feature>
<dbReference type="OrthoDB" id="10646664at2759"/>
<gene>
    <name evidence="2" type="ORF">Cgig2_015036</name>
</gene>
<sequence>MLDREKQAKKQQDTESEGAGGRANNQLKSYRLQYKALNHALASGIDCIYSRRLRQILRSTKKHRGSSLDLRKAKQKARQVIDINRISINPYISVIYRYPLGLLLNPKPDQCVFLDDVKSVPINPEVGFHRYQFCTRWVRGHSGIKQGNLSKNLFWASTISLPFAASSLADRDGTTPSSGRAAKAKSRSNGPGLVARVGHALDSILSRPRRWVLERLLSFPAIGLQSLVQSLRLMLVVEESQVVERPAVSYSRCAWALNHMDSSMCPSAPDIEMWIIQGTDARRTPPVRTGV</sequence>
<organism evidence="2 3">
    <name type="scientific">Carnegiea gigantea</name>
    <dbReference type="NCBI Taxonomy" id="171969"/>
    <lineage>
        <taxon>Eukaryota</taxon>
        <taxon>Viridiplantae</taxon>
        <taxon>Streptophyta</taxon>
        <taxon>Embryophyta</taxon>
        <taxon>Tracheophyta</taxon>
        <taxon>Spermatophyta</taxon>
        <taxon>Magnoliopsida</taxon>
        <taxon>eudicotyledons</taxon>
        <taxon>Gunneridae</taxon>
        <taxon>Pentapetalae</taxon>
        <taxon>Caryophyllales</taxon>
        <taxon>Cactineae</taxon>
        <taxon>Cactaceae</taxon>
        <taxon>Cactoideae</taxon>
        <taxon>Echinocereeae</taxon>
        <taxon>Carnegiea</taxon>
    </lineage>
</organism>
<evidence type="ECO:0000313" key="3">
    <source>
        <dbReference type="Proteomes" id="UP001153076"/>
    </source>
</evidence>
<feature type="compositionally biased region" description="Basic and acidic residues" evidence="1">
    <location>
        <begin position="1"/>
        <end position="13"/>
    </location>
</feature>
<keyword evidence="3" id="KW-1185">Reference proteome</keyword>
<protein>
    <submittedName>
        <fullName evidence="2">Uncharacterized protein</fullName>
    </submittedName>
</protein>
<dbReference type="Proteomes" id="UP001153076">
    <property type="component" value="Unassembled WGS sequence"/>
</dbReference>
<comment type="caution">
    <text evidence="2">The sequence shown here is derived from an EMBL/GenBank/DDBJ whole genome shotgun (WGS) entry which is preliminary data.</text>
</comment>
<dbReference type="EMBL" id="JAKOGI010001162">
    <property type="protein sequence ID" value="KAJ8427281.1"/>
    <property type="molecule type" value="Genomic_DNA"/>
</dbReference>